<dbReference type="Proteomes" id="UP001066276">
    <property type="component" value="Chromosome 10"/>
</dbReference>
<protein>
    <submittedName>
        <fullName evidence="2">Uncharacterized protein</fullName>
    </submittedName>
</protein>
<feature type="region of interest" description="Disordered" evidence="1">
    <location>
        <begin position="1"/>
        <end position="98"/>
    </location>
</feature>
<dbReference type="EMBL" id="JANPWB010000014">
    <property type="protein sequence ID" value="KAJ1097066.1"/>
    <property type="molecule type" value="Genomic_DNA"/>
</dbReference>
<feature type="compositionally biased region" description="Basic and acidic residues" evidence="1">
    <location>
        <begin position="43"/>
        <end position="61"/>
    </location>
</feature>
<accession>A0AAV7LZU8</accession>
<reference evidence="2" key="1">
    <citation type="journal article" date="2022" name="bioRxiv">
        <title>Sequencing and chromosome-scale assembly of the giantPleurodeles waltlgenome.</title>
        <authorList>
            <person name="Brown T."/>
            <person name="Elewa A."/>
            <person name="Iarovenko S."/>
            <person name="Subramanian E."/>
            <person name="Araus A.J."/>
            <person name="Petzold A."/>
            <person name="Susuki M."/>
            <person name="Suzuki K.-i.T."/>
            <person name="Hayashi T."/>
            <person name="Toyoda A."/>
            <person name="Oliveira C."/>
            <person name="Osipova E."/>
            <person name="Leigh N.D."/>
            <person name="Simon A."/>
            <person name="Yun M.H."/>
        </authorList>
    </citation>
    <scope>NUCLEOTIDE SEQUENCE</scope>
    <source>
        <strain evidence="2">20211129_DDA</strain>
        <tissue evidence="2">Liver</tissue>
    </source>
</reference>
<dbReference type="AlphaFoldDB" id="A0AAV7LZU8"/>
<gene>
    <name evidence="2" type="ORF">NDU88_002195</name>
</gene>
<comment type="caution">
    <text evidence="2">The sequence shown here is derived from an EMBL/GenBank/DDBJ whole genome shotgun (WGS) entry which is preliminary data.</text>
</comment>
<keyword evidence="3" id="KW-1185">Reference proteome</keyword>
<organism evidence="2 3">
    <name type="scientific">Pleurodeles waltl</name>
    <name type="common">Iberian ribbed newt</name>
    <dbReference type="NCBI Taxonomy" id="8319"/>
    <lineage>
        <taxon>Eukaryota</taxon>
        <taxon>Metazoa</taxon>
        <taxon>Chordata</taxon>
        <taxon>Craniata</taxon>
        <taxon>Vertebrata</taxon>
        <taxon>Euteleostomi</taxon>
        <taxon>Amphibia</taxon>
        <taxon>Batrachia</taxon>
        <taxon>Caudata</taxon>
        <taxon>Salamandroidea</taxon>
        <taxon>Salamandridae</taxon>
        <taxon>Pleurodelinae</taxon>
        <taxon>Pleurodeles</taxon>
    </lineage>
</organism>
<name>A0AAV7LZU8_PLEWA</name>
<proteinExistence type="predicted"/>
<evidence type="ECO:0000313" key="3">
    <source>
        <dbReference type="Proteomes" id="UP001066276"/>
    </source>
</evidence>
<feature type="compositionally biased region" description="Polar residues" evidence="1">
    <location>
        <begin position="19"/>
        <end position="41"/>
    </location>
</feature>
<sequence length="185" mass="20567">MPMTPLKSELSHPTALRGSAQQKVQNSKLTPGNFKVSNSQLVRDLREHSAARTPRGEEKTCSRTASRMASWTRHHMAQEGTGRPHNEARRSGTKHPQWHTARATMARLSETAERVWDSPWDIAEGNPMVRQQVPQGVAGMASGLEGAAWQKEVELYYGDNSLKEGKVIEVVRLGSLEQYGHLASM</sequence>
<evidence type="ECO:0000313" key="2">
    <source>
        <dbReference type="EMBL" id="KAJ1097066.1"/>
    </source>
</evidence>
<evidence type="ECO:0000256" key="1">
    <source>
        <dbReference type="SAM" id="MobiDB-lite"/>
    </source>
</evidence>